<accession>A0A1J4MQU8</accession>
<feature type="compositionally biased region" description="Polar residues" evidence="2">
    <location>
        <begin position="225"/>
        <end position="238"/>
    </location>
</feature>
<feature type="region of interest" description="Disordered" evidence="2">
    <location>
        <begin position="1"/>
        <end position="21"/>
    </location>
</feature>
<feature type="region of interest" description="Disordered" evidence="2">
    <location>
        <begin position="216"/>
        <end position="239"/>
    </location>
</feature>
<gene>
    <name evidence="4" type="ORF">cand_028520</name>
</gene>
<dbReference type="GO" id="GO:0005730">
    <property type="term" value="C:nucleolus"/>
    <property type="evidence" value="ECO:0007669"/>
    <property type="project" value="TreeGrafter"/>
</dbReference>
<protein>
    <recommendedName>
        <fullName evidence="3">CCHC-type domain-containing protein</fullName>
    </recommendedName>
</protein>
<dbReference type="PANTHER" id="PTHR46242:SF1">
    <property type="entry name" value="ZINC FINGER CCHC DOMAIN-CONTAINING PROTEIN 9"/>
    <property type="match status" value="1"/>
</dbReference>
<keyword evidence="1" id="KW-0479">Metal-binding</keyword>
<dbReference type="PANTHER" id="PTHR46242">
    <property type="entry name" value="ZINC FINGER CCHC DOMAIN-CONTAINING PROTEIN 9 ZCCHC9"/>
    <property type="match status" value="1"/>
</dbReference>
<dbReference type="GO" id="GO:0008270">
    <property type="term" value="F:zinc ion binding"/>
    <property type="evidence" value="ECO:0007669"/>
    <property type="project" value="UniProtKB-KW"/>
</dbReference>
<keyword evidence="5" id="KW-1185">Reference proteome</keyword>
<feature type="domain" description="CCHC-type" evidence="3">
    <location>
        <begin position="174"/>
        <end position="189"/>
    </location>
</feature>
<dbReference type="Pfam" id="PF00098">
    <property type="entry name" value="zf-CCHC"/>
    <property type="match status" value="2"/>
</dbReference>
<dbReference type="EMBL" id="LRBS01000055">
    <property type="protein sequence ID" value="OII76633.1"/>
    <property type="molecule type" value="Genomic_DNA"/>
</dbReference>
<dbReference type="VEuPathDB" id="CryptoDB:cand_028520"/>
<dbReference type="GeneID" id="92367036"/>
<dbReference type="InterPro" id="IPR042246">
    <property type="entry name" value="ZCCHC9"/>
</dbReference>
<comment type="caution">
    <text evidence="4">The sequence shown here is derived from an EMBL/GenBank/DDBJ whole genome shotgun (WGS) entry which is preliminary data.</text>
</comment>
<dbReference type="SUPFAM" id="SSF57756">
    <property type="entry name" value="Retrovirus zinc finger-like domains"/>
    <property type="match status" value="1"/>
</dbReference>
<reference evidence="4 5" key="1">
    <citation type="submission" date="2016-10" db="EMBL/GenBank/DDBJ databases">
        <title>Reductive evolution of mitochondrial metabolism and differential evolution of invasion-related proteins in Cryptosporidium.</title>
        <authorList>
            <person name="Liu S."/>
            <person name="Roellig D.M."/>
            <person name="Guo Y."/>
            <person name="Li N."/>
            <person name="Frace M.A."/>
            <person name="Tang K."/>
            <person name="Zhang L."/>
            <person name="Feng Y."/>
            <person name="Xiao L."/>
        </authorList>
    </citation>
    <scope>NUCLEOTIDE SEQUENCE [LARGE SCALE GENOMIC DNA]</scope>
    <source>
        <strain evidence="4">30847</strain>
    </source>
</reference>
<dbReference type="AlphaFoldDB" id="A0A1J4MQU8"/>
<sequence>MGTKSAGRLKTSKKKLNREGCWDKEQIQKSIDELSKKLGDSDSSVSRSKRKRILARLIVLKKGLNGQVKVGGQISKSNKTIRRLNKNKNKHGVLAKQDRNCNRNLVCLCCRKKGHLMADCRKYKDNNLERESDSKILPNNKQLNKCFNCGEEGHTLRDCKKSRIDDSVLPFASCFKCGEYGHIVAYCSQNDIGSVYPKGGSCNICGSVKHLAKNCDKGKKPRRAGNNTLPTSTSISTDINKHDDPDLMWNL</sequence>
<feature type="domain" description="CCHC-type" evidence="3">
    <location>
        <begin position="145"/>
        <end position="161"/>
    </location>
</feature>
<dbReference type="Proteomes" id="UP000186804">
    <property type="component" value="Unassembled WGS sequence"/>
</dbReference>
<keyword evidence="1" id="KW-0862">Zinc</keyword>
<name>A0A1J4MQU8_9CRYT</name>
<dbReference type="GO" id="GO:0003676">
    <property type="term" value="F:nucleic acid binding"/>
    <property type="evidence" value="ECO:0007669"/>
    <property type="project" value="InterPro"/>
</dbReference>
<dbReference type="SMART" id="SM00343">
    <property type="entry name" value="ZnF_C2HC"/>
    <property type="match status" value="4"/>
</dbReference>
<dbReference type="RefSeq" id="XP_067068479.1">
    <property type="nucleotide sequence ID" value="XM_067213080.1"/>
</dbReference>
<evidence type="ECO:0000256" key="1">
    <source>
        <dbReference type="PROSITE-ProRule" id="PRU00047"/>
    </source>
</evidence>
<keyword evidence="1" id="KW-0863">Zinc-finger</keyword>
<evidence type="ECO:0000313" key="4">
    <source>
        <dbReference type="EMBL" id="OII76633.1"/>
    </source>
</evidence>
<dbReference type="Gene3D" id="4.10.60.10">
    <property type="entry name" value="Zinc finger, CCHC-type"/>
    <property type="match status" value="2"/>
</dbReference>
<dbReference type="InterPro" id="IPR036875">
    <property type="entry name" value="Znf_CCHC_sf"/>
</dbReference>
<dbReference type="PROSITE" id="PS50158">
    <property type="entry name" value="ZF_CCHC"/>
    <property type="match status" value="2"/>
</dbReference>
<dbReference type="OrthoDB" id="341198at2759"/>
<proteinExistence type="predicted"/>
<evidence type="ECO:0000259" key="3">
    <source>
        <dbReference type="PROSITE" id="PS50158"/>
    </source>
</evidence>
<dbReference type="InterPro" id="IPR001878">
    <property type="entry name" value="Znf_CCHC"/>
</dbReference>
<organism evidence="4 5">
    <name type="scientific">Cryptosporidium andersoni</name>
    <dbReference type="NCBI Taxonomy" id="117008"/>
    <lineage>
        <taxon>Eukaryota</taxon>
        <taxon>Sar</taxon>
        <taxon>Alveolata</taxon>
        <taxon>Apicomplexa</taxon>
        <taxon>Conoidasida</taxon>
        <taxon>Coccidia</taxon>
        <taxon>Eucoccidiorida</taxon>
        <taxon>Eimeriorina</taxon>
        <taxon>Cryptosporidiidae</taxon>
        <taxon>Cryptosporidium</taxon>
    </lineage>
</organism>
<evidence type="ECO:0000256" key="2">
    <source>
        <dbReference type="SAM" id="MobiDB-lite"/>
    </source>
</evidence>
<evidence type="ECO:0000313" key="5">
    <source>
        <dbReference type="Proteomes" id="UP000186804"/>
    </source>
</evidence>